<evidence type="ECO:0000256" key="2">
    <source>
        <dbReference type="SAM" id="Phobius"/>
    </source>
</evidence>
<dbReference type="InterPro" id="IPR007658">
    <property type="entry name" value="DUF594"/>
</dbReference>
<evidence type="ECO:0000256" key="1">
    <source>
        <dbReference type="SAM" id="MobiDB-lite"/>
    </source>
</evidence>
<proteinExistence type="predicted"/>
<protein>
    <recommendedName>
        <fullName evidence="3">DUF4220 domain-containing protein</fullName>
    </recommendedName>
</protein>
<dbReference type="InterPro" id="IPR025315">
    <property type="entry name" value="DUF4220"/>
</dbReference>
<evidence type="ECO:0000259" key="3">
    <source>
        <dbReference type="Pfam" id="PF13968"/>
    </source>
</evidence>
<accession>A0AAV9D899</accession>
<keyword evidence="2" id="KW-0812">Transmembrane</keyword>
<dbReference type="Proteomes" id="UP001180020">
    <property type="component" value="Unassembled WGS sequence"/>
</dbReference>
<gene>
    <name evidence="4" type="ORF">QJS10_CPB15g01348</name>
</gene>
<evidence type="ECO:0000313" key="4">
    <source>
        <dbReference type="EMBL" id="KAK1296688.1"/>
    </source>
</evidence>
<keyword evidence="2" id="KW-1133">Transmembrane helix</keyword>
<feature type="transmembrane region" description="Helical" evidence="2">
    <location>
        <begin position="128"/>
        <end position="147"/>
    </location>
</feature>
<evidence type="ECO:0000313" key="5">
    <source>
        <dbReference type="Proteomes" id="UP001180020"/>
    </source>
</evidence>
<organism evidence="4 5">
    <name type="scientific">Acorus calamus</name>
    <name type="common">Sweet flag</name>
    <dbReference type="NCBI Taxonomy" id="4465"/>
    <lineage>
        <taxon>Eukaryota</taxon>
        <taxon>Viridiplantae</taxon>
        <taxon>Streptophyta</taxon>
        <taxon>Embryophyta</taxon>
        <taxon>Tracheophyta</taxon>
        <taxon>Spermatophyta</taxon>
        <taxon>Magnoliopsida</taxon>
        <taxon>Liliopsida</taxon>
        <taxon>Acoraceae</taxon>
        <taxon>Acorus</taxon>
    </lineage>
</organism>
<dbReference type="PANTHER" id="PTHR31325">
    <property type="entry name" value="OS01G0798800 PROTEIN-RELATED"/>
    <property type="match status" value="1"/>
</dbReference>
<feature type="transmembrane region" description="Helical" evidence="2">
    <location>
        <begin position="12"/>
        <end position="34"/>
    </location>
</feature>
<comment type="caution">
    <text evidence="4">The sequence shown here is derived from an EMBL/GenBank/DDBJ whole genome shotgun (WGS) entry which is preliminary data.</text>
</comment>
<dbReference type="Pfam" id="PF13968">
    <property type="entry name" value="DUF4220"/>
    <property type="match status" value="1"/>
</dbReference>
<reference evidence="4" key="2">
    <citation type="submission" date="2023-06" db="EMBL/GenBank/DDBJ databases">
        <authorList>
            <person name="Ma L."/>
            <person name="Liu K.-W."/>
            <person name="Li Z."/>
            <person name="Hsiao Y.-Y."/>
            <person name="Qi Y."/>
            <person name="Fu T."/>
            <person name="Tang G."/>
            <person name="Zhang D."/>
            <person name="Sun W.-H."/>
            <person name="Liu D.-K."/>
            <person name="Li Y."/>
            <person name="Chen G.-Z."/>
            <person name="Liu X.-D."/>
            <person name="Liao X.-Y."/>
            <person name="Jiang Y.-T."/>
            <person name="Yu X."/>
            <person name="Hao Y."/>
            <person name="Huang J."/>
            <person name="Zhao X.-W."/>
            <person name="Ke S."/>
            <person name="Chen Y.-Y."/>
            <person name="Wu W.-L."/>
            <person name="Hsu J.-L."/>
            <person name="Lin Y.-F."/>
            <person name="Huang M.-D."/>
            <person name="Li C.-Y."/>
            <person name="Huang L."/>
            <person name="Wang Z.-W."/>
            <person name="Zhao X."/>
            <person name="Zhong W.-Y."/>
            <person name="Peng D.-H."/>
            <person name="Ahmad S."/>
            <person name="Lan S."/>
            <person name="Zhang J.-S."/>
            <person name="Tsai W.-C."/>
            <person name="Van De Peer Y."/>
            <person name="Liu Z.-J."/>
        </authorList>
    </citation>
    <scope>NUCLEOTIDE SEQUENCE</scope>
    <source>
        <strain evidence="4">CP</strain>
        <tissue evidence="4">Leaves</tissue>
    </source>
</reference>
<feature type="region of interest" description="Disordered" evidence="1">
    <location>
        <begin position="518"/>
        <end position="539"/>
    </location>
</feature>
<feature type="transmembrane region" description="Helical" evidence="2">
    <location>
        <begin position="96"/>
        <end position="116"/>
    </location>
</feature>
<dbReference type="EMBL" id="JAUJYO010000015">
    <property type="protein sequence ID" value="KAK1296688.1"/>
    <property type="molecule type" value="Genomic_DNA"/>
</dbReference>
<keyword evidence="2" id="KW-0472">Membrane</keyword>
<feature type="domain" description="DUF4220" evidence="3">
    <location>
        <begin position="49"/>
        <end position="418"/>
    </location>
</feature>
<reference evidence="4" key="1">
    <citation type="journal article" date="2023" name="Nat. Commun.">
        <title>Diploid and tetraploid genomes of Acorus and the evolution of monocots.</title>
        <authorList>
            <person name="Ma L."/>
            <person name="Liu K.W."/>
            <person name="Li Z."/>
            <person name="Hsiao Y.Y."/>
            <person name="Qi Y."/>
            <person name="Fu T."/>
            <person name="Tang G.D."/>
            <person name="Zhang D."/>
            <person name="Sun W.H."/>
            <person name="Liu D.K."/>
            <person name="Li Y."/>
            <person name="Chen G.Z."/>
            <person name="Liu X.D."/>
            <person name="Liao X.Y."/>
            <person name="Jiang Y.T."/>
            <person name="Yu X."/>
            <person name="Hao Y."/>
            <person name="Huang J."/>
            <person name="Zhao X.W."/>
            <person name="Ke S."/>
            <person name="Chen Y.Y."/>
            <person name="Wu W.L."/>
            <person name="Hsu J.L."/>
            <person name="Lin Y.F."/>
            <person name="Huang M.D."/>
            <person name="Li C.Y."/>
            <person name="Huang L."/>
            <person name="Wang Z.W."/>
            <person name="Zhao X."/>
            <person name="Zhong W.Y."/>
            <person name="Peng D.H."/>
            <person name="Ahmad S."/>
            <person name="Lan S."/>
            <person name="Zhang J.S."/>
            <person name="Tsai W.C."/>
            <person name="Van de Peer Y."/>
            <person name="Liu Z.J."/>
        </authorList>
    </citation>
    <scope>NUCLEOTIDE SEQUENCE</scope>
    <source>
        <strain evidence="4">CP</strain>
    </source>
</reference>
<dbReference type="Pfam" id="PF04578">
    <property type="entry name" value="DUF594"/>
    <property type="match status" value="1"/>
</dbReference>
<dbReference type="AlphaFoldDB" id="A0AAV9D899"/>
<sequence length="715" mass="81610">MESLVPVAEKLWNAWELRLLVLTSLLLQIILIFMGKQRMYGWRRGLVNWCAYIAADYIATSALGVLSGSTSASGGRGDGSPSSDQLGRDNGAMELVAFWSPFLLLHLGGPDTITAFALEDNELWKRHLVGLVTQVALALYVIIKFIMMKSLRSNQLLAPTVLMFAVGVLKFGERTWTLRYGSQDKFRESMESEPEPGPNYVKFMEEYACKKEAGLHANIKVEKEPDLAEEVGSIEDEIEAGNNISSTGNESEILREAHNLYQTFRRLIVDQILSFHDRNKSKSIFMKLDAKQAFKVIEIELSFIYEDLYTKAPLVYTVPGVFFRALALIFIVVSLLLFQIITDKSRYSEIDIIITYVLLVGGLALELYANALHFCSDRAFLWLEKTMNNNNTIIKTMSSSCKEKKYWSHSMAQYNLLDECLYKPRCMEKMIQWIDEMKELSKTRTVAVSEELKEFIFKELKRKSIDVKYLIEEKKKDQKKAAKKGSSSSSAGKRESELDLSRDYKRLGDCRGEQAKMTDNHHDEEDQNQHHESNNIPKERMISKTLSDYMLYLLIFHTPMLTAGIGKIQFKDTLAEASRVLGVGLIRHRKKDANFIVDPNKSKAVNDHLMTVETEIAPKEVKGDRSKSVLFDACRLAKELLKEDMKAKKWKIMSAVWTEMLCYAASHCRGYYHAQRLSKGGELLTFVWFLMAHFGIGQQYRIEAGHARAKLIVDK</sequence>
<feature type="transmembrane region" description="Helical" evidence="2">
    <location>
        <begin position="353"/>
        <end position="375"/>
    </location>
</feature>
<feature type="transmembrane region" description="Helical" evidence="2">
    <location>
        <begin position="549"/>
        <end position="570"/>
    </location>
</feature>
<keyword evidence="5" id="KW-1185">Reference proteome</keyword>
<feature type="region of interest" description="Disordered" evidence="1">
    <location>
        <begin position="478"/>
        <end position="498"/>
    </location>
</feature>
<feature type="transmembrane region" description="Helical" evidence="2">
    <location>
        <begin position="321"/>
        <end position="341"/>
    </location>
</feature>
<name>A0AAV9D899_ACOCL</name>